<dbReference type="HOGENOM" id="CLU_2613548_0_0_2"/>
<sequence>MILFFRTDERRAIFDALSLGTMVHVFLDFLVIRTDAMTPPYLYPLTWAPLPSGGIYLSSDIWYSLIALLVSGIILYLD</sequence>
<gene>
    <name evidence="2" type="ORF">J07HQW2_02506</name>
</gene>
<dbReference type="eggNOG" id="arCOG02856">
    <property type="taxonomic scope" value="Archaea"/>
</dbReference>
<evidence type="ECO:0000256" key="1">
    <source>
        <dbReference type="SAM" id="Phobius"/>
    </source>
</evidence>
<dbReference type="EMBL" id="KE356561">
    <property type="protein sequence ID" value="ERG96039.1"/>
    <property type="molecule type" value="Genomic_DNA"/>
</dbReference>
<keyword evidence="1" id="KW-0472">Membrane</keyword>
<organism evidence="2 3">
    <name type="scientific">Haloquadratum walsbyi J07HQW2</name>
    <dbReference type="NCBI Taxonomy" id="1238425"/>
    <lineage>
        <taxon>Archaea</taxon>
        <taxon>Methanobacteriati</taxon>
        <taxon>Methanobacteriota</taxon>
        <taxon>Stenosarchaea group</taxon>
        <taxon>Halobacteria</taxon>
        <taxon>Halobacteriales</taxon>
        <taxon>Haloferacaceae</taxon>
        <taxon>Haloquadratum</taxon>
    </lineage>
</organism>
<keyword evidence="1" id="KW-1133">Transmembrane helix</keyword>
<dbReference type="Proteomes" id="UP000030710">
    <property type="component" value="Unassembled WGS sequence"/>
</dbReference>
<proteinExistence type="predicted"/>
<evidence type="ECO:0000313" key="2">
    <source>
        <dbReference type="EMBL" id="ERG96039.1"/>
    </source>
</evidence>
<reference evidence="2 3" key="1">
    <citation type="journal article" date="2013" name="PLoS ONE">
        <title>Assembly-driven community genomics of a hypersaline microbial ecosystem.</title>
        <authorList>
            <person name="Podell S."/>
            <person name="Ugalde J.A."/>
            <person name="Narasingarao P."/>
            <person name="Banfield J.F."/>
            <person name="Heidelberg K.B."/>
            <person name="Allen E.E."/>
        </authorList>
    </citation>
    <scope>NUCLEOTIDE SEQUENCE [LARGE SCALE GENOMIC DNA]</scope>
    <source>
        <strain evidence="3">J07HQW2</strain>
    </source>
</reference>
<evidence type="ECO:0000313" key="3">
    <source>
        <dbReference type="Proteomes" id="UP000030710"/>
    </source>
</evidence>
<dbReference type="RefSeq" id="WP_021055507.1">
    <property type="nucleotide sequence ID" value="NZ_KE356561.1"/>
</dbReference>
<accession>U1MZT9</accession>
<feature type="transmembrane region" description="Helical" evidence="1">
    <location>
        <begin position="12"/>
        <end position="33"/>
    </location>
</feature>
<keyword evidence="1" id="KW-0812">Transmembrane</keyword>
<dbReference type="AlphaFoldDB" id="U1MZT9"/>
<name>U1MZT9_9EURY</name>
<feature type="transmembrane region" description="Helical" evidence="1">
    <location>
        <begin position="53"/>
        <end position="77"/>
    </location>
</feature>
<dbReference type="STRING" id="1238425.J07HQW2_02506"/>
<protein>
    <submittedName>
        <fullName evidence="2">Uncharacterized protein</fullName>
    </submittedName>
</protein>